<reference evidence="1 2" key="1">
    <citation type="submission" date="2010-02" db="EMBL/GenBank/DDBJ databases">
        <authorList>
            <person name="Weinstock G."/>
            <person name="Sodergren E."/>
            <person name="Clifton S."/>
            <person name="Fulton L."/>
            <person name="Fulton B."/>
            <person name="Courtney L."/>
            <person name="Fronick C."/>
            <person name="Harrison M."/>
            <person name="Strong C."/>
            <person name="Farmer C."/>
            <person name="Delahaunty K."/>
            <person name="Markovic C."/>
            <person name="Hall O."/>
            <person name="Minx P."/>
            <person name="Tomlinson C."/>
            <person name="Mitreva M."/>
            <person name="Nelson J."/>
            <person name="Hou S."/>
            <person name="Wollam A."/>
            <person name="Pepin K.H."/>
            <person name="Johnson M."/>
            <person name="Bhonagiri V."/>
            <person name="Zhang X."/>
            <person name="Suruliraj S."/>
            <person name="Warren W."/>
            <person name="Chinwalla A."/>
            <person name="Mardis E.R."/>
            <person name="Wilson R.K."/>
        </authorList>
    </citation>
    <scope>NUCLEOTIDE SEQUENCE [LARGE SCALE GENOMIC DNA]</scope>
    <source>
        <strain evidence="1 2">ATCC 29315</strain>
    </source>
</reference>
<comment type="caution">
    <text evidence="1">The sequence shown here is derived from an EMBL/GenBank/DDBJ whole genome shotgun (WGS) entry which is preliminary data.</text>
</comment>
<sequence length="44" mass="5104">MQEIEVHVDFLPLEKPQGDRYEVKDKIEAAISREIGKIHEVLAE</sequence>
<dbReference type="AlphaFoldDB" id="D4DS72"/>
<evidence type="ECO:0000313" key="1">
    <source>
        <dbReference type="EMBL" id="EFE49326.1"/>
    </source>
</evidence>
<protein>
    <recommendedName>
        <fullName evidence="3">1-acyl-sn-glycerol-3-phosphate acyltransferase</fullName>
    </recommendedName>
</protein>
<dbReference type="EMBL" id="ADBF01000184">
    <property type="protein sequence ID" value="EFE49326.1"/>
    <property type="molecule type" value="Genomic_DNA"/>
</dbReference>
<evidence type="ECO:0008006" key="3">
    <source>
        <dbReference type="Google" id="ProtNLM"/>
    </source>
</evidence>
<proteinExistence type="predicted"/>
<name>D4DS72_NEIEG</name>
<gene>
    <name evidence="1" type="ORF">NEIELOOT_01915</name>
</gene>
<evidence type="ECO:0000313" key="2">
    <source>
        <dbReference type="Proteomes" id="UP000005536"/>
    </source>
</evidence>
<accession>D4DS72</accession>
<dbReference type="Proteomes" id="UP000005536">
    <property type="component" value="Unassembled WGS sequence"/>
</dbReference>
<organism evidence="1 2">
    <name type="scientific">Neisseria elongata subsp. glycolytica ATCC 29315</name>
    <dbReference type="NCBI Taxonomy" id="546263"/>
    <lineage>
        <taxon>Bacteria</taxon>
        <taxon>Pseudomonadati</taxon>
        <taxon>Pseudomonadota</taxon>
        <taxon>Betaproteobacteria</taxon>
        <taxon>Neisseriales</taxon>
        <taxon>Neisseriaceae</taxon>
        <taxon>Neisseria</taxon>
    </lineage>
</organism>